<dbReference type="EMBL" id="EQ976492">
    <property type="protein sequence ID" value="EEF26795.1"/>
    <property type="molecule type" value="Genomic_DNA"/>
</dbReference>
<accession>B9TBH2</accession>
<evidence type="ECO:0000313" key="3">
    <source>
        <dbReference type="Proteomes" id="UP000008311"/>
    </source>
</evidence>
<feature type="region of interest" description="Disordered" evidence="1">
    <location>
        <begin position="1"/>
        <end position="120"/>
    </location>
</feature>
<gene>
    <name evidence="2" type="ORF">RCOM_0053420</name>
</gene>
<protein>
    <submittedName>
        <fullName evidence="2">Uncharacterized protein</fullName>
    </submittedName>
</protein>
<dbReference type="InParanoid" id="B9TBH2"/>
<dbReference type="Proteomes" id="UP000008311">
    <property type="component" value="Unassembled WGS sequence"/>
</dbReference>
<feature type="compositionally biased region" description="Basic and acidic residues" evidence="1">
    <location>
        <begin position="75"/>
        <end position="85"/>
    </location>
</feature>
<evidence type="ECO:0000313" key="2">
    <source>
        <dbReference type="EMBL" id="EEF26795.1"/>
    </source>
</evidence>
<evidence type="ECO:0000256" key="1">
    <source>
        <dbReference type="SAM" id="MobiDB-lite"/>
    </source>
</evidence>
<feature type="compositionally biased region" description="Basic and acidic residues" evidence="1">
    <location>
        <begin position="1"/>
        <end position="19"/>
    </location>
</feature>
<proteinExistence type="predicted"/>
<keyword evidence="3" id="KW-1185">Reference proteome</keyword>
<feature type="compositionally biased region" description="Basic and acidic residues" evidence="1">
    <location>
        <begin position="30"/>
        <end position="62"/>
    </location>
</feature>
<dbReference type="AlphaFoldDB" id="B9TBH2"/>
<sequence>QHVADHRFKTASRLLDRQSGRRHHHHHRAADHLQLHRPGHADAGRGERAAPVRAQRHGDRRGAGLRRQRAGAGAGKDRPALERKAGRNRRRQRAGVQPGRHGDGGQRGPPSRRGQRAGAKERALGAFRHPRLQGVHRQFARQQVTRAVAVAERRRWRIEAADLAHQEWQVVAAAAGFFRFAHQRAQAVADQASRVLAHVARQQHR</sequence>
<reference evidence="3" key="1">
    <citation type="journal article" date="2010" name="Nat. Biotechnol.">
        <title>Draft genome sequence of the oilseed species Ricinus communis.</title>
        <authorList>
            <person name="Chan A.P."/>
            <person name="Crabtree J."/>
            <person name="Zhao Q."/>
            <person name="Lorenzi H."/>
            <person name="Orvis J."/>
            <person name="Puiu D."/>
            <person name="Melake-Berhan A."/>
            <person name="Jones K.M."/>
            <person name="Redman J."/>
            <person name="Chen G."/>
            <person name="Cahoon E.B."/>
            <person name="Gedil M."/>
            <person name="Stanke M."/>
            <person name="Haas B.J."/>
            <person name="Wortman J.R."/>
            <person name="Fraser-Liggett C.M."/>
            <person name="Ravel J."/>
            <person name="Rabinowicz P.D."/>
        </authorList>
    </citation>
    <scope>NUCLEOTIDE SEQUENCE [LARGE SCALE GENOMIC DNA]</scope>
    <source>
        <strain evidence="3">cv. Hale</strain>
    </source>
</reference>
<organism evidence="2 3">
    <name type="scientific">Ricinus communis</name>
    <name type="common">Castor bean</name>
    <dbReference type="NCBI Taxonomy" id="3988"/>
    <lineage>
        <taxon>Eukaryota</taxon>
        <taxon>Viridiplantae</taxon>
        <taxon>Streptophyta</taxon>
        <taxon>Embryophyta</taxon>
        <taxon>Tracheophyta</taxon>
        <taxon>Spermatophyta</taxon>
        <taxon>Magnoliopsida</taxon>
        <taxon>eudicotyledons</taxon>
        <taxon>Gunneridae</taxon>
        <taxon>Pentapetalae</taxon>
        <taxon>rosids</taxon>
        <taxon>fabids</taxon>
        <taxon>Malpighiales</taxon>
        <taxon>Euphorbiaceae</taxon>
        <taxon>Acalyphoideae</taxon>
        <taxon>Acalypheae</taxon>
        <taxon>Ricinus</taxon>
    </lineage>
</organism>
<feature type="non-terminal residue" evidence="2">
    <location>
        <position position="1"/>
    </location>
</feature>
<feature type="compositionally biased region" description="Basic residues" evidence="1">
    <location>
        <begin position="20"/>
        <end position="29"/>
    </location>
</feature>
<name>B9TBH2_RICCO</name>